<sequence length="57" mass="6318">MGNDLSSTTTAGAARTHIPLDDSVCWQLYNGINEQSEPISIFIAKQTYSVECRRSIQ</sequence>
<evidence type="ECO:0000313" key="2">
    <source>
        <dbReference type="Proteomes" id="UP000663842"/>
    </source>
</evidence>
<protein>
    <submittedName>
        <fullName evidence="1">Uncharacterized protein</fullName>
    </submittedName>
</protein>
<evidence type="ECO:0000313" key="1">
    <source>
        <dbReference type="EMBL" id="CAF3957418.1"/>
    </source>
</evidence>
<comment type="caution">
    <text evidence="1">The sequence shown here is derived from an EMBL/GenBank/DDBJ whole genome shotgun (WGS) entry which is preliminary data.</text>
</comment>
<feature type="non-terminal residue" evidence="1">
    <location>
        <position position="57"/>
    </location>
</feature>
<name>A0A819L958_9BILA</name>
<reference evidence="1" key="1">
    <citation type="submission" date="2021-02" db="EMBL/GenBank/DDBJ databases">
        <authorList>
            <person name="Nowell W R."/>
        </authorList>
    </citation>
    <scope>NUCLEOTIDE SEQUENCE</scope>
</reference>
<gene>
    <name evidence="1" type="ORF">UXM345_LOCUS13705</name>
</gene>
<dbReference type="Proteomes" id="UP000663842">
    <property type="component" value="Unassembled WGS sequence"/>
</dbReference>
<dbReference type="EMBL" id="CAJOBF010001502">
    <property type="protein sequence ID" value="CAF3957418.1"/>
    <property type="molecule type" value="Genomic_DNA"/>
</dbReference>
<dbReference type="AlphaFoldDB" id="A0A819L958"/>
<proteinExistence type="predicted"/>
<accession>A0A819L958</accession>
<organism evidence="1 2">
    <name type="scientific">Rotaria magnacalcarata</name>
    <dbReference type="NCBI Taxonomy" id="392030"/>
    <lineage>
        <taxon>Eukaryota</taxon>
        <taxon>Metazoa</taxon>
        <taxon>Spiralia</taxon>
        <taxon>Gnathifera</taxon>
        <taxon>Rotifera</taxon>
        <taxon>Eurotatoria</taxon>
        <taxon>Bdelloidea</taxon>
        <taxon>Philodinida</taxon>
        <taxon>Philodinidae</taxon>
        <taxon>Rotaria</taxon>
    </lineage>
</organism>